<comment type="caution">
    <text evidence="2">The sequence shown here is derived from an EMBL/GenBank/DDBJ whole genome shotgun (WGS) entry which is preliminary data.</text>
</comment>
<feature type="compositionally biased region" description="Polar residues" evidence="1">
    <location>
        <begin position="49"/>
        <end position="59"/>
    </location>
</feature>
<reference evidence="2" key="1">
    <citation type="submission" date="2021-03" db="EMBL/GenBank/DDBJ databases">
        <title>Draft genome sequence of rust myrtle Austropuccinia psidii MF-1, a brazilian biotype.</title>
        <authorList>
            <person name="Quecine M.C."/>
            <person name="Pachon D.M.R."/>
            <person name="Bonatelli M.L."/>
            <person name="Correr F.H."/>
            <person name="Franceschini L.M."/>
            <person name="Leite T.F."/>
            <person name="Margarido G.R.A."/>
            <person name="Almeida C.A."/>
            <person name="Ferrarezi J.A."/>
            <person name="Labate C.A."/>
        </authorList>
    </citation>
    <scope>NUCLEOTIDE SEQUENCE</scope>
    <source>
        <strain evidence="2">MF-1</strain>
    </source>
</reference>
<dbReference type="AlphaFoldDB" id="A0A9Q3F2D4"/>
<feature type="region of interest" description="Disordered" evidence="1">
    <location>
        <begin position="42"/>
        <end position="112"/>
    </location>
</feature>
<dbReference type="Proteomes" id="UP000765509">
    <property type="component" value="Unassembled WGS sequence"/>
</dbReference>
<evidence type="ECO:0000256" key="1">
    <source>
        <dbReference type="SAM" id="MobiDB-lite"/>
    </source>
</evidence>
<feature type="compositionally biased region" description="Basic and acidic residues" evidence="1">
    <location>
        <begin position="61"/>
        <end position="77"/>
    </location>
</feature>
<gene>
    <name evidence="2" type="ORF">O181_072276</name>
</gene>
<protein>
    <submittedName>
        <fullName evidence="2">Uncharacterized protein</fullName>
    </submittedName>
</protein>
<sequence>MPQLPPVPQKQGLAAFPKPLNWCDELLPVGERFSVRGEEQRIGRRFSPNAGQSKGSADQSLAEKYKFPVRRPEEIPERQSAYTNRNAKRFRKQGGGPKGSTRIQGTPQISIS</sequence>
<keyword evidence="3" id="KW-1185">Reference proteome</keyword>
<accession>A0A9Q3F2D4</accession>
<dbReference type="EMBL" id="AVOT02037830">
    <property type="protein sequence ID" value="MBW0532561.1"/>
    <property type="molecule type" value="Genomic_DNA"/>
</dbReference>
<name>A0A9Q3F2D4_9BASI</name>
<feature type="compositionally biased region" description="Polar residues" evidence="1">
    <location>
        <begin position="101"/>
        <end position="112"/>
    </location>
</feature>
<proteinExistence type="predicted"/>
<evidence type="ECO:0000313" key="2">
    <source>
        <dbReference type="EMBL" id="MBW0532561.1"/>
    </source>
</evidence>
<evidence type="ECO:0000313" key="3">
    <source>
        <dbReference type="Proteomes" id="UP000765509"/>
    </source>
</evidence>
<organism evidence="2 3">
    <name type="scientific">Austropuccinia psidii MF-1</name>
    <dbReference type="NCBI Taxonomy" id="1389203"/>
    <lineage>
        <taxon>Eukaryota</taxon>
        <taxon>Fungi</taxon>
        <taxon>Dikarya</taxon>
        <taxon>Basidiomycota</taxon>
        <taxon>Pucciniomycotina</taxon>
        <taxon>Pucciniomycetes</taxon>
        <taxon>Pucciniales</taxon>
        <taxon>Sphaerophragmiaceae</taxon>
        <taxon>Austropuccinia</taxon>
    </lineage>
</organism>